<dbReference type="RefSeq" id="XP_031559152.1">
    <property type="nucleotide sequence ID" value="XM_031703292.1"/>
</dbReference>
<dbReference type="Proteomes" id="UP000515163">
    <property type="component" value="Unplaced"/>
</dbReference>
<accession>A0A6P8HV17</accession>
<proteinExistence type="predicted"/>
<name>A0A6P8HV17_ACTTE</name>
<reference evidence="4 5" key="1">
    <citation type="submission" date="2025-04" db="UniProtKB">
        <authorList>
            <consortium name="RefSeq"/>
        </authorList>
    </citation>
    <scope>IDENTIFICATION</scope>
    <source>
        <tissue evidence="4 5">Tentacle</tissue>
    </source>
</reference>
<protein>
    <submittedName>
        <fullName evidence="4 5">Papilin-like isoform X1</fullName>
    </submittedName>
</protein>
<dbReference type="RefSeq" id="XP_031559153.1">
    <property type="nucleotide sequence ID" value="XM_031703293.1"/>
</dbReference>
<dbReference type="Pfam" id="PF00095">
    <property type="entry name" value="WAP"/>
    <property type="match status" value="1"/>
</dbReference>
<dbReference type="AlphaFoldDB" id="A0A6P8HV17"/>
<feature type="domain" description="WAP" evidence="2">
    <location>
        <begin position="22"/>
        <end position="76"/>
    </location>
</feature>
<evidence type="ECO:0000313" key="5">
    <source>
        <dbReference type="RefSeq" id="XP_031559153.1"/>
    </source>
</evidence>
<feature type="chain" id="PRO_5044653101" evidence="1">
    <location>
        <begin position="22"/>
        <end position="100"/>
    </location>
</feature>
<sequence>MASRIIFSIFLGIAFTYVVQAQLVVPGKCPDFPAPAECPPEPDDECRNDVNCAELYPGQGLKCCKDGCDKVCTQPAQPNQTKKQKSRSLKVINIDPSFVS</sequence>
<keyword evidence="1" id="KW-0732">Signal</keyword>
<gene>
    <name evidence="4 5" type="primary">LOC116295477</name>
</gene>
<dbReference type="KEGG" id="aten:116295477"/>
<dbReference type="OrthoDB" id="10493857at2759"/>
<feature type="signal peptide" evidence="1">
    <location>
        <begin position="1"/>
        <end position="21"/>
    </location>
</feature>
<organism evidence="3 5">
    <name type="scientific">Actinia tenebrosa</name>
    <name type="common">Australian red waratah sea anemone</name>
    <dbReference type="NCBI Taxonomy" id="6105"/>
    <lineage>
        <taxon>Eukaryota</taxon>
        <taxon>Metazoa</taxon>
        <taxon>Cnidaria</taxon>
        <taxon>Anthozoa</taxon>
        <taxon>Hexacorallia</taxon>
        <taxon>Actiniaria</taxon>
        <taxon>Actiniidae</taxon>
        <taxon>Actinia</taxon>
    </lineage>
</organism>
<dbReference type="SUPFAM" id="SSF57256">
    <property type="entry name" value="Elafin-like"/>
    <property type="match status" value="1"/>
</dbReference>
<evidence type="ECO:0000259" key="2">
    <source>
        <dbReference type="PROSITE" id="PS51390"/>
    </source>
</evidence>
<evidence type="ECO:0000313" key="4">
    <source>
        <dbReference type="RefSeq" id="XP_031559152.1"/>
    </source>
</evidence>
<dbReference type="PROSITE" id="PS51390">
    <property type="entry name" value="WAP"/>
    <property type="match status" value="1"/>
</dbReference>
<keyword evidence="3" id="KW-1185">Reference proteome</keyword>
<dbReference type="GeneID" id="116295477"/>
<dbReference type="InterPro" id="IPR036645">
    <property type="entry name" value="Elafin-like_sf"/>
</dbReference>
<dbReference type="InterPro" id="IPR008197">
    <property type="entry name" value="WAP_dom"/>
</dbReference>
<evidence type="ECO:0000256" key="1">
    <source>
        <dbReference type="SAM" id="SignalP"/>
    </source>
</evidence>
<dbReference type="Gene3D" id="4.10.75.10">
    <property type="entry name" value="Elafin-like"/>
    <property type="match status" value="1"/>
</dbReference>
<dbReference type="GO" id="GO:0030414">
    <property type="term" value="F:peptidase inhibitor activity"/>
    <property type="evidence" value="ECO:0007669"/>
    <property type="project" value="InterPro"/>
</dbReference>
<evidence type="ECO:0000313" key="3">
    <source>
        <dbReference type="Proteomes" id="UP000515163"/>
    </source>
</evidence>
<dbReference type="GO" id="GO:0005576">
    <property type="term" value="C:extracellular region"/>
    <property type="evidence" value="ECO:0007669"/>
    <property type="project" value="InterPro"/>
</dbReference>